<evidence type="ECO:0000313" key="10">
    <source>
        <dbReference type="EMBL" id="MBU9736816.1"/>
    </source>
</evidence>
<keyword evidence="4 7" id="KW-0812">Transmembrane</keyword>
<organism evidence="9 11">
    <name type="scientific">Diplocloster agilis</name>
    <dbReference type="NCBI Taxonomy" id="2850323"/>
    <lineage>
        <taxon>Bacteria</taxon>
        <taxon>Bacillati</taxon>
        <taxon>Bacillota</taxon>
        <taxon>Clostridia</taxon>
        <taxon>Lachnospirales</taxon>
        <taxon>Lachnospiraceae</taxon>
        <taxon>Diplocloster</taxon>
    </lineage>
</organism>
<dbReference type="EMBL" id="JAHQCW010000013">
    <property type="protein sequence ID" value="MBU9736795.1"/>
    <property type="molecule type" value="Genomic_DNA"/>
</dbReference>
<dbReference type="EMBL" id="JAHQCW010000013">
    <property type="protein sequence ID" value="MBU9736816.1"/>
    <property type="molecule type" value="Genomic_DNA"/>
</dbReference>
<dbReference type="InterPro" id="IPR035906">
    <property type="entry name" value="MetI-like_sf"/>
</dbReference>
<evidence type="ECO:0000256" key="4">
    <source>
        <dbReference type="ARBA" id="ARBA00022692"/>
    </source>
</evidence>
<name>A0A949K136_9FIRM</name>
<comment type="subcellular location">
    <subcellularLocation>
        <location evidence="1 7">Cell membrane</location>
        <topology evidence="1 7">Multi-pass membrane protein</topology>
    </subcellularLocation>
</comment>
<evidence type="ECO:0000256" key="1">
    <source>
        <dbReference type="ARBA" id="ARBA00004651"/>
    </source>
</evidence>
<sequence length="301" mass="33420">MKKKTKALASLRKREMLLTGMLFLAPVLIFLAVFVIYPIIESFHISFFKWNGISAGREFIGWKNWKTLFMDGNFRRAAGNNLIIMALSILIQIPLGLAMATFLEFGKKKFKVFKVVWFIPHLMSSVAIGFLFSYALATNGGIISTISKWFGGGNVDLLGSSTLALYAVIGVICWQFSPFYMVYFLAAYTNISEEIYEAARIDGATKGKYFWHIVLPLLKPSLKSAAILSMVGALKYFDLIYVMTGGGPGSSTELMATYMYTLSFSNFNMGYGSCVASGMFLIITLMSLFTMKVLNRIGGDA</sequence>
<feature type="transmembrane region" description="Helical" evidence="7">
    <location>
        <begin position="163"/>
        <end position="188"/>
    </location>
</feature>
<feature type="transmembrane region" description="Helical" evidence="7">
    <location>
        <begin position="115"/>
        <end position="143"/>
    </location>
</feature>
<comment type="caution">
    <text evidence="9">The sequence shown here is derived from an EMBL/GenBank/DDBJ whole genome shotgun (WGS) entry which is preliminary data.</text>
</comment>
<dbReference type="Proteomes" id="UP000712157">
    <property type="component" value="Unassembled WGS sequence"/>
</dbReference>
<reference evidence="9" key="1">
    <citation type="submission" date="2021-06" db="EMBL/GenBank/DDBJ databases">
        <title>Description of novel taxa of the family Lachnospiraceae.</title>
        <authorList>
            <person name="Chaplin A.V."/>
            <person name="Sokolova S.R."/>
            <person name="Pikina A.P."/>
            <person name="Korzhanova M."/>
            <person name="Belova V."/>
            <person name="Korostin D."/>
            <person name="Efimov B.A."/>
        </authorList>
    </citation>
    <scope>NUCLEOTIDE SEQUENCE</scope>
    <source>
        <strain evidence="9">ASD5720</strain>
    </source>
</reference>
<evidence type="ECO:0000313" key="11">
    <source>
        <dbReference type="Proteomes" id="UP000712157"/>
    </source>
</evidence>
<dbReference type="PROSITE" id="PS50928">
    <property type="entry name" value="ABC_TM1"/>
    <property type="match status" value="1"/>
</dbReference>
<proteinExistence type="inferred from homology"/>
<dbReference type="SUPFAM" id="SSF161098">
    <property type="entry name" value="MetI-like"/>
    <property type="match status" value="1"/>
</dbReference>
<evidence type="ECO:0000256" key="7">
    <source>
        <dbReference type="RuleBase" id="RU363032"/>
    </source>
</evidence>
<protein>
    <submittedName>
        <fullName evidence="9">Sugar ABC transporter permease</fullName>
    </submittedName>
</protein>
<keyword evidence="6 7" id="KW-0472">Membrane</keyword>
<keyword evidence="11" id="KW-1185">Reference proteome</keyword>
<dbReference type="GO" id="GO:0055085">
    <property type="term" value="P:transmembrane transport"/>
    <property type="evidence" value="ECO:0007669"/>
    <property type="project" value="InterPro"/>
</dbReference>
<evidence type="ECO:0000256" key="5">
    <source>
        <dbReference type="ARBA" id="ARBA00022989"/>
    </source>
</evidence>
<accession>A0A949K136</accession>
<dbReference type="CDD" id="cd06261">
    <property type="entry name" value="TM_PBP2"/>
    <property type="match status" value="1"/>
</dbReference>
<evidence type="ECO:0000256" key="6">
    <source>
        <dbReference type="ARBA" id="ARBA00023136"/>
    </source>
</evidence>
<dbReference type="InterPro" id="IPR000515">
    <property type="entry name" value="MetI-like"/>
</dbReference>
<dbReference type="PANTHER" id="PTHR30193">
    <property type="entry name" value="ABC TRANSPORTER PERMEASE PROTEIN"/>
    <property type="match status" value="1"/>
</dbReference>
<feature type="domain" description="ABC transmembrane type-1" evidence="8">
    <location>
        <begin position="78"/>
        <end position="292"/>
    </location>
</feature>
<feature type="transmembrane region" description="Helical" evidence="7">
    <location>
        <begin position="21"/>
        <end position="40"/>
    </location>
</feature>
<gene>
    <name evidence="9" type="ORF">KTH89_09620</name>
    <name evidence="10" type="ORF">KTH89_09725</name>
</gene>
<comment type="similarity">
    <text evidence="7">Belongs to the binding-protein-dependent transport system permease family.</text>
</comment>
<dbReference type="Pfam" id="PF00528">
    <property type="entry name" value="BPD_transp_1"/>
    <property type="match status" value="1"/>
</dbReference>
<keyword evidence="2 7" id="KW-0813">Transport</keyword>
<evidence type="ECO:0000259" key="8">
    <source>
        <dbReference type="PROSITE" id="PS50928"/>
    </source>
</evidence>
<dbReference type="InterPro" id="IPR051393">
    <property type="entry name" value="ABC_transporter_permease"/>
</dbReference>
<keyword evidence="3" id="KW-1003">Cell membrane</keyword>
<feature type="transmembrane region" description="Helical" evidence="7">
    <location>
        <begin position="82"/>
        <end position="103"/>
    </location>
</feature>
<feature type="transmembrane region" description="Helical" evidence="7">
    <location>
        <begin position="269"/>
        <end position="289"/>
    </location>
</feature>
<dbReference type="RefSeq" id="WP_158345457.1">
    <property type="nucleotide sequence ID" value="NZ_JAHQCW010000013.1"/>
</dbReference>
<evidence type="ECO:0000313" key="9">
    <source>
        <dbReference type="EMBL" id="MBU9736795.1"/>
    </source>
</evidence>
<evidence type="ECO:0000256" key="3">
    <source>
        <dbReference type="ARBA" id="ARBA00022475"/>
    </source>
</evidence>
<evidence type="ECO:0000256" key="2">
    <source>
        <dbReference type="ARBA" id="ARBA00022448"/>
    </source>
</evidence>
<keyword evidence="5 7" id="KW-1133">Transmembrane helix</keyword>
<dbReference type="Gene3D" id="1.10.3720.10">
    <property type="entry name" value="MetI-like"/>
    <property type="match status" value="1"/>
</dbReference>
<dbReference type="GO" id="GO:0005886">
    <property type="term" value="C:plasma membrane"/>
    <property type="evidence" value="ECO:0007669"/>
    <property type="project" value="UniProtKB-SubCell"/>
</dbReference>
<feature type="transmembrane region" description="Helical" evidence="7">
    <location>
        <begin position="209"/>
        <end position="234"/>
    </location>
</feature>
<dbReference type="PANTHER" id="PTHR30193:SF37">
    <property type="entry name" value="INNER MEMBRANE ABC TRANSPORTER PERMEASE PROTEIN YCJO"/>
    <property type="match status" value="1"/>
</dbReference>
<dbReference type="AlphaFoldDB" id="A0A949K136"/>